<dbReference type="PANTHER" id="PTHR30476">
    <property type="entry name" value="UPF0234 PROTEIN YAJQ"/>
    <property type="match status" value="1"/>
</dbReference>
<dbReference type="RefSeq" id="WP_206293110.1">
    <property type="nucleotide sequence ID" value="NZ_CP063458.1"/>
</dbReference>
<keyword evidence="1 3" id="KW-0547">Nucleotide-binding</keyword>
<dbReference type="CDD" id="cd11740">
    <property type="entry name" value="YajQ_like"/>
    <property type="match status" value="1"/>
</dbReference>
<dbReference type="Gene3D" id="3.30.70.860">
    <property type="match status" value="1"/>
</dbReference>
<proteinExistence type="inferred from homology"/>
<dbReference type="Pfam" id="PF04461">
    <property type="entry name" value="YajQ"/>
    <property type="match status" value="1"/>
</dbReference>
<evidence type="ECO:0000313" key="4">
    <source>
        <dbReference type="EMBL" id="QOV90041.1"/>
    </source>
</evidence>
<dbReference type="NCBIfam" id="NF003819">
    <property type="entry name" value="PRK05412.1"/>
    <property type="match status" value="1"/>
</dbReference>
<dbReference type="InterPro" id="IPR007551">
    <property type="entry name" value="YajQ/Smlt4090-like"/>
</dbReference>
<evidence type="ECO:0000313" key="5">
    <source>
        <dbReference type="Proteomes" id="UP000593765"/>
    </source>
</evidence>
<dbReference type="HAMAP" id="MF_00632">
    <property type="entry name" value="UPF0234"/>
    <property type="match status" value="1"/>
</dbReference>
<name>A0A7M2WYW8_9BACT</name>
<evidence type="ECO:0000256" key="3">
    <source>
        <dbReference type="HAMAP-Rule" id="MF_00632"/>
    </source>
</evidence>
<comment type="similarity">
    <text evidence="2 3">Belongs to the YajQ family.</text>
</comment>
<comment type="function">
    <text evidence="3">Nucleotide-binding protein.</text>
</comment>
<dbReference type="PANTHER" id="PTHR30476:SF0">
    <property type="entry name" value="UPF0234 PROTEIN YAJQ"/>
    <property type="match status" value="1"/>
</dbReference>
<dbReference type="SUPFAM" id="SSF89963">
    <property type="entry name" value="YajQ-like"/>
    <property type="match status" value="2"/>
</dbReference>
<accession>A0A7M2WYW8</accession>
<dbReference type="GO" id="GO:0000166">
    <property type="term" value="F:nucleotide binding"/>
    <property type="evidence" value="ECO:0007669"/>
    <property type="project" value="UniProtKB-UniRule"/>
</dbReference>
<dbReference type="InterPro" id="IPR035571">
    <property type="entry name" value="UPF0234-like_C"/>
</dbReference>
<dbReference type="KEGG" id="hbs:IPV69_01310"/>
<evidence type="ECO:0000256" key="2">
    <source>
        <dbReference type="ARBA" id="ARBA00093450"/>
    </source>
</evidence>
<reference evidence="4 5" key="1">
    <citation type="submission" date="2020-10" db="EMBL/GenBank/DDBJ databases">
        <title>Wide distribution of Phycisphaera-like planctomycetes from WD2101 soil group in peatlands and genome analysis of the first cultivated representative.</title>
        <authorList>
            <person name="Dedysh S.N."/>
            <person name="Beletsky A.V."/>
            <person name="Ivanova A."/>
            <person name="Kulichevskaya I.S."/>
            <person name="Suzina N.E."/>
            <person name="Philippov D.A."/>
            <person name="Rakitin A.L."/>
            <person name="Mardanov A.V."/>
            <person name="Ravin N.V."/>
        </authorList>
    </citation>
    <scope>NUCLEOTIDE SEQUENCE [LARGE SCALE GENOMIC DNA]</scope>
    <source>
        <strain evidence="4 5">M1803</strain>
    </source>
</reference>
<sequence length="166" mass="18546">MPADPSFDIVSEINLQEMDNAVNQAIKEVITRYDFKGSAASISELNRKDKELVLTADAESQLDAVKKVLVEKMIKRGIDPKALDYQKLEQATHKTVRQKAKLKSGIEKDVAKAIQKSIKDLKLKVQVSIQGDTLRVTGPKRDDLQAVIAHLKANPPEVPVQFNNFR</sequence>
<dbReference type="Gene3D" id="3.30.70.990">
    <property type="entry name" value="YajQ-like, domain 2"/>
    <property type="match status" value="1"/>
</dbReference>
<dbReference type="InterPro" id="IPR036183">
    <property type="entry name" value="YajQ-like_sf"/>
</dbReference>
<evidence type="ECO:0000256" key="1">
    <source>
        <dbReference type="ARBA" id="ARBA00022741"/>
    </source>
</evidence>
<dbReference type="EMBL" id="CP063458">
    <property type="protein sequence ID" value="QOV90041.1"/>
    <property type="molecule type" value="Genomic_DNA"/>
</dbReference>
<dbReference type="GO" id="GO:0005829">
    <property type="term" value="C:cytosol"/>
    <property type="evidence" value="ECO:0007669"/>
    <property type="project" value="TreeGrafter"/>
</dbReference>
<keyword evidence="5" id="KW-1185">Reference proteome</keyword>
<dbReference type="Proteomes" id="UP000593765">
    <property type="component" value="Chromosome"/>
</dbReference>
<dbReference type="InterPro" id="IPR035570">
    <property type="entry name" value="UPF0234_N"/>
</dbReference>
<protein>
    <recommendedName>
        <fullName evidence="3">Nucleotide-binding protein IPV69_01310</fullName>
    </recommendedName>
</protein>
<gene>
    <name evidence="4" type="ORF">IPV69_01310</name>
</gene>
<organism evidence="4 5">
    <name type="scientific">Humisphaera borealis</name>
    <dbReference type="NCBI Taxonomy" id="2807512"/>
    <lineage>
        <taxon>Bacteria</taxon>
        <taxon>Pseudomonadati</taxon>
        <taxon>Planctomycetota</taxon>
        <taxon>Phycisphaerae</taxon>
        <taxon>Tepidisphaerales</taxon>
        <taxon>Tepidisphaeraceae</taxon>
        <taxon>Humisphaera</taxon>
    </lineage>
</organism>
<dbReference type="AlphaFoldDB" id="A0A7M2WYW8"/>